<evidence type="ECO:0000313" key="2">
    <source>
        <dbReference type="Proteomes" id="UP000660611"/>
    </source>
</evidence>
<sequence>MRVRSGQDGVVLQMSGDFEIHITVSGWGAERLGAFAAEHGVKYVQIELDRGTNAVQPMLTLHADGTLTEVRQIAASWEARLRQERLMPSRVKIEAAPWNEGVPQTDAEAFGDPLERYFEHHVKLRLPGDTGRQLSALTKLAGTHDARLSRNARRRHEDGTHERFVTQRCRRVGLATARQRLDALVDDLRAAGHEVLDVEQEYVAADNNLALDQGWLDLPRDPWTDWRRSAPAGREGYPATYRPLEPGPGMRQSAAFDPAMKHHPHGYRAGEPEFLDADAGAAWRAARWAAIEHLIGLVAQGPWAGDLVMRGSVPLRIQLGAGAREPGDLDYVVPHGHDVGDPRAGAPLQSLIDAVRDRPGAGLTAEGVTVEEIWTYDRVPGRRLAFPFRVPGVPAGTIQVDLVFGEHLPVPPVPLRVGPFEVPAAPPELALAWKLLWLETDAYPQGKDLYDAVLLAEHGPVDLDLIRAVLREDLGPSADGYGAASIAPLAVDWANFLDEYPQVRGDCEEWKERLSRALDR</sequence>
<evidence type="ECO:0000313" key="1">
    <source>
        <dbReference type="EMBL" id="GIG43437.1"/>
    </source>
</evidence>
<dbReference type="Pfam" id="PF08843">
    <property type="entry name" value="AbiEii"/>
    <property type="match status" value="1"/>
</dbReference>
<keyword evidence="2" id="KW-1185">Reference proteome</keyword>
<dbReference type="EMBL" id="BONQ01000024">
    <property type="protein sequence ID" value="GIG43437.1"/>
    <property type="molecule type" value="Genomic_DNA"/>
</dbReference>
<comment type="caution">
    <text evidence="1">The sequence shown here is derived from an EMBL/GenBank/DDBJ whole genome shotgun (WGS) entry which is preliminary data.</text>
</comment>
<proteinExistence type="predicted"/>
<organism evidence="1 2">
    <name type="scientific">Dactylosporangium siamense</name>
    <dbReference type="NCBI Taxonomy" id="685454"/>
    <lineage>
        <taxon>Bacteria</taxon>
        <taxon>Bacillati</taxon>
        <taxon>Actinomycetota</taxon>
        <taxon>Actinomycetes</taxon>
        <taxon>Micromonosporales</taxon>
        <taxon>Micromonosporaceae</taxon>
        <taxon>Dactylosporangium</taxon>
    </lineage>
</organism>
<gene>
    <name evidence="1" type="ORF">Dsi01nite_014780</name>
</gene>
<dbReference type="Proteomes" id="UP000660611">
    <property type="component" value="Unassembled WGS sequence"/>
</dbReference>
<dbReference type="InterPro" id="IPR014942">
    <property type="entry name" value="AbiEii"/>
</dbReference>
<name>A0A919U6G7_9ACTN</name>
<accession>A0A919U6G7</accession>
<reference evidence="1" key="1">
    <citation type="submission" date="2021-01" db="EMBL/GenBank/DDBJ databases">
        <title>Whole genome shotgun sequence of Dactylosporangium siamense NBRC 106093.</title>
        <authorList>
            <person name="Komaki H."/>
            <person name="Tamura T."/>
        </authorList>
    </citation>
    <scope>NUCLEOTIDE SEQUENCE</scope>
    <source>
        <strain evidence="1">NBRC 106093</strain>
    </source>
</reference>
<protein>
    <recommendedName>
        <fullName evidence="3">Nucleotidyl transferase AbiEii/AbiGii toxin family protein</fullName>
    </recommendedName>
</protein>
<dbReference type="AlphaFoldDB" id="A0A919U6G7"/>
<evidence type="ECO:0008006" key="3">
    <source>
        <dbReference type="Google" id="ProtNLM"/>
    </source>
</evidence>